<gene>
    <name evidence="2" type="ORF">J2W69_002873</name>
</gene>
<reference evidence="2 3" key="1">
    <citation type="submission" date="2023-07" db="EMBL/GenBank/DDBJ databases">
        <title>Sorghum-associated microbial communities from plants grown in Nebraska, USA.</title>
        <authorList>
            <person name="Schachtman D."/>
        </authorList>
    </citation>
    <scope>NUCLEOTIDE SEQUENCE [LARGE SCALE GENOMIC DNA]</scope>
    <source>
        <strain evidence="2 3">4138</strain>
    </source>
</reference>
<dbReference type="EMBL" id="JAVDWR010000010">
    <property type="protein sequence ID" value="MDR7121916.1"/>
    <property type="molecule type" value="Genomic_DNA"/>
</dbReference>
<keyword evidence="1" id="KW-1133">Transmembrane helix</keyword>
<comment type="caution">
    <text evidence="2">The sequence shown here is derived from an EMBL/GenBank/DDBJ whole genome shotgun (WGS) entry which is preliminary data.</text>
</comment>
<feature type="transmembrane region" description="Helical" evidence="1">
    <location>
        <begin position="55"/>
        <end position="73"/>
    </location>
</feature>
<accession>A0ABU1W1S1</accession>
<evidence type="ECO:0000313" key="2">
    <source>
        <dbReference type="EMBL" id="MDR7121916.1"/>
    </source>
</evidence>
<keyword evidence="1" id="KW-0812">Transmembrane</keyword>
<protein>
    <submittedName>
        <fullName evidence="2">Uncharacterized protein</fullName>
    </submittedName>
</protein>
<evidence type="ECO:0000256" key="1">
    <source>
        <dbReference type="SAM" id="Phobius"/>
    </source>
</evidence>
<keyword evidence="1" id="KW-0472">Membrane</keyword>
<evidence type="ECO:0000313" key="3">
    <source>
        <dbReference type="Proteomes" id="UP001257909"/>
    </source>
</evidence>
<keyword evidence="3" id="KW-1185">Reference proteome</keyword>
<sequence length="79" mass="8629">MISAVQQAKRNALKSSLKMLMLGFTVLGMLFGTAFGVMLGTTFDAEQSLWQSPAMLPLVIGAVFLVGLAWYYAKKIDQL</sequence>
<dbReference type="RefSeq" id="WP_310279642.1">
    <property type="nucleotide sequence ID" value="NZ_JAVDWR010000010.1"/>
</dbReference>
<dbReference type="Proteomes" id="UP001257909">
    <property type="component" value="Unassembled WGS sequence"/>
</dbReference>
<organism evidence="2 3">
    <name type="scientific">Rheinheimera soli</name>
    <dbReference type="NCBI Taxonomy" id="443616"/>
    <lineage>
        <taxon>Bacteria</taxon>
        <taxon>Pseudomonadati</taxon>
        <taxon>Pseudomonadota</taxon>
        <taxon>Gammaproteobacteria</taxon>
        <taxon>Chromatiales</taxon>
        <taxon>Chromatiaceae</taxon>
        <taxon>Rheinheimera</taxon>
    </lineage>
</organism>
<name>A0ABU1W1S1_9GAMM</name>
<feature type="transmembrane region" description="Helical" evidence="1">
    <location>
        <begin position="20"/>
        <end position="43"/>
    </location>
</feature>
<proteinExistence type="predicted"/>